<dbReference type="Proteomes" id="UP000004699">
    <property type="component" value="Unassembled WGS sequence"/>
</dbReference>
<feature type="transmembrane region" description="Helical" evidence="17">
    <location>
        <begin position="152"/>
        <end position="175"/>
    </location>
</feature>
<dbReference type="InterPro" id="IPR048254">
    <property type="entry name" value="CDP_ALCOHOL_P_TRANSF_CS"/>
</dbReference>
<comment type="catalytic activity">
    <reaction evidence="14">
        <text>a CDP-1,2-diacyl-sn-glycerol + sn-glycerol 3-phosphate = a 1,2-diacyl-sn-glycero-3-phospho-(1'-sn-glycero-3'-phosphate) + CMP + H(+)</text>
        <dbReference type="Rhea" id="RHEA:12593"/>
        <dbReference type="ChEBI" id="CHEBI:15378"/>
        <dbReference type="ChEBI" id="CHEBI:57597"/>
        <dbReference type="ChEBI" id="CHEBI:58332"/>
        <dbReference type="ChEBI" id="CHEBI:60110"/>
        <dbReference type="ChEBI" id="CHEBI:60377"/>
        <dbReference type="EC" id="2.7.8.5"/>
    </reaction>
</comment>
<evidence type="ECO:0000256" key="2">
    <source>
        <dbReference type="ARBA" id="ARBA00005042"/>
    </source>
</evidence>
<evidence type="ECO:0000256" key="9">
    <source>
        <dbReference type="ARBA" id="ARBA00022989"/>
    </source>
</evidence>
<evidence type="ECO:0000256" key="17">
    <source>
        <dbReference type="SAM" id="Phobius"/>
    </source>
</evidence>
<evidence type="ECO:0000313" key="19">
    <source>
        <dbReference type="Proteomes" id="UP000004699"/>
    </source>
</evidence>
<gene>
    <name evidence="18" type="primary">pgsA</name>
    <name evidence="18" type="ORF">NOR51B_1805</name>
</gene>
<organism evidence="18 19">
    <name type="scientific">Luminiphilus syltensis NOR5-1B</name>
    <dbReference type="NCBI Taxonomy" id="565045"/>
    <lineage>
        <taxon>Bacteria</taxon>
        <taxon>Pseudomonadati</taxon>
        <taxon>Pseudomonadota</taxon>
        <taxon>Gammaproteobacteria</taxon>
        <taxon>Cellvibrionales</taxon>
        <taxon>Halieaceae</taxon>
        <taxon>Luminiphilus</taxon>
    </lineage>
</organism>
<protein>
    <recommendedName>
        <fullName evidence="5 15">CDP-diacylglycerol--glycerol-3-phosphate 3-phosphatidyltransferase</fullName>
        <ecNumber evidence="4 15">2.7.8.5</ecNumber>
    </recommendedName>
</protein>
<evidence type="ECO:0000256" key="12">
    <source>
        <dbReference type="ARBA" id="ARBA00023209"/>
    </source>
</evidence>
<reference evidence="19" key="1">
    <citation type="journal article" date="2013" name="BMC Microbiol.">
        <title>Taxonomy and evolution of bacteriochlorophyll a-containing members of the OM60/NOR5 clade of marine gammaproteobacteria: description of Luminiphilus syltensis gen. nov., sp. nov., reclassification of Haliea rubra as Pseudohaliea rubra gen. nov., comb. nov., and emendation of Chromatocurvus halotolerans.</title>
        <authorList>
            <person name="Spring S."/>
            <person name="Riedel T."/>
            <person name="Sproer C."/>
            <person name="Yan S."/>
            <person name="Harder J."/>
            <person name="Fuchs B.M."/>
        </authorList>
    </citation>
    <scope>NUCLEOTIDE SEQUENCE [LARGE SCALE GENOMIC DNA]</scope>
    <source>
        <strain evidence="19">NOR51-B</strain>
    </source>
</reference>
<evidence type="ECO:0000256" key="10">
    <source>
        <dbReference type="ARBA" id="ARBA00023098"/>
    </source>
</evidence>
<dbReference type="EMBL" id="DS999411">
    <property type="protein sequence ID" value="EED35858.1"/>
    <property type="molecule type" value="Genomic_DNA"/>
</dbReference>
<keyword evidence="13" id="KW-1208">Phospholipid metabolism</keyword>
<dbReference type="NCBIfam" id="TIGR00560">
    <property type="entry name" value="pgsA"/>
    <property type="match status" value="1"/>
</dbReference>
<evidence type="ECO:0000256" key="4">
    <source>
        <dbReference type="ARBA" id="ARBA00013170"/>
    </source>
</evidence>
<feature type="transmembrane region" description="Helical" evidence="17">
    <location>
        <begin position="129"/>
        <end position="146"/>
    </location>
</feature>
<dbReference type="InterPro" id="IPR050324">
    <property type="entry name" value="CDP-alcohol_PTase-I"/>
</dbReference>
<dbReference type="PIRSF" id="PIRSF000847">
    <property type="entry name" value="Phos_ph_gly_syn"/>
    <property type="match status" value="1"/>
</dbReference>
<evidence type="ECO:0000256" key="11">
    <source>
        <dbReference type="ARBA" id="ARBA00023136"/>
    </source>
</evidence>
<dbReference type="Gene3D" id="1.20.120.1760">
    <property type="match status" value="1"/>
</dbReference>
<dbReference type="PANTHER" id="PTHR14269">
    <property type="entry name" value="CDP-DIACYLGLYCEROL--GLYCEROL-3-PHOSPHATE 3-PHOSPHATIDYLTRANSFERASE-RELATED"/>
    <property type="match status" value="1"/>
</dbReference>
<keyword evidence="6" id="KW-0444">Lipid biosynthesis</keyword>
<keyword evidence="10" id="KW-0443">Lipid metabolism</keyword>
<dbReference type="EC" id="2.7.8.5" evidence="4 15"/>
<dbReference type="RefSeq" id="WP_009020604.1">
    <property type="nucleotide sequence ID" value="NZ_DS999411.1"/>
</dbReference>
<dbReference type="AlphaFoldDB" id="B8KYK0"/>
<proteinExistence type="inferred from homology"/>
<dbReference type="GO" id="GO:0016020">
    <property type="term" value="C:membrane"/>
    <property type="evidence" value="ECO:0007669"/>
    <property type="project" value="UniProtKB-SubCell"/>
</dbReference>
<evidence type="ECO:0000256" key="14">
    <source>
        <dbReference type="ARBA" id="ARBA00048586"/>
    </source>
</evidence>
<evidence type="ECO:0000256" key="13">
    <source>
        <dbReference type="ARBA" id="ARBA00023264"/>
    </source>
</evidence>
<dbReference type="HOGENOM" id="CLU_051314_2_1_6"/>
<keyword evidence="7 16" id="KW-0808">Transferase</keyword>
<dbReference type="OrthoDB" id="9796672at2"/>
<evidence type="ECO:0000256" key="16">
    <source>
        <dbReference type="RuleBase" id="RU003750"/>
    </source>
</evidence>
<dbReference type="GO" id="GO:0008444">
    <property type="term" value="F:CDP-diacylglycerol-glycerol-3-phosphate 3-phosphatidyltransferase activity"/>
    <property type="evidence" value="ECO:0007669"/>
    <property type="project" value="UniProtKB-UniRule"/>
</dbReference>
<dbReference type="PROSITE" id="PS00379">
    <property type="entry name" value="CDP_ALCOHOL_P_TRANSF"/>
    <property type="match status" value="1"/>
</dbReference>
<evidence type="ECO:0000256" key="15">
    <source>
        <dbReference type="NCBIfam" id="TIGR00560"/>
    </source>
</evidence>
<keyword evidence="12" id="KW-0594">Phospholipid biosynthesis</keyword>
<accession>B8KYK0</accession>
<comment type="subcellular location">
    <subcellularLocation>
        <location evidence="1">Membrane</location>
        <topology evidence="1">Multi-pass membrane protein</topology>
    </subcellularLocation>
</comment>
<evidence type="ECO:0000256" key="7">
    <source>
        <dbReference type="ARBA" id="ARBA00022679"/>
    </source>
</evidence>
<keyword evidence="19" id="KW-1185">Reference proteome</keyword>
<dbReference type="InterPro" id="IPR043130">
    <property type="entry name" value="CDP-OH_PTrfase_TM_dom"/>
</dbReference>
<evidence type="ECO:0000256" key="6">
    <source>
        <dbReference type="ARBA" id="ARBA00022516"/>
    </source>
</evidence>
<dbReference type="STRING" id="565045.NOR51B_1805"/>
<dbReference type="GO" id="GO:0046474">
    <property type="term" value="P:glycerophospholipid biosynthetic process"/>
    <property type="evidence" value="ECO:0007669"/>
    <property type="project" value="TreeGrafter"/>
</dbReference>
<keyword evidence="11 17" id="KW-0472">Membrane</keyword>
<keyword evidence="8 17" id="KW-0812">Transmembrane</keyword>
<feature type="transmembrane region" description="Helical" evidence="17">
    <location>
        <begin position="60"/>
        <end position="83"/>
    </location>
</feature>
<dbReference type="eggNOG" id="COG0558">
    <property type="taxonomic scope" value="Bacteria"/>
</dbReference>
<comment type="similarity">
    <text evidence="3 16">Belongs to the CDP-alcohol phosphatidyltransferase class-I family.</text>
</comment>
<evidence type="ECO:0000256" key="1">
    <source>
        <dbReference type="ARBA" id="ARBA00004141"/>
    </source>
</evidence>
<feature type="transmembrane region" description="Helical" evidence="17">
    <location>
        <begin position="89"/>
        <end position="108"/>
    </location>
</feature>
<sequence length="189" mass="20488">MPLNLPNILTLLRVAAIPLLVVLFYLSPPIATWGCAAIFTLAAITDWLDGWLARRAGLVTAFGAFLDPVADKLIVATALVLLAERYDDWFITAAACVVIGREIVVSALREWMAQLGHRASVAVNTIAKFKTALQMIAITVLLAQLPGTATPLLLMGEVLLLIAVVLTLWSMIVYLQAFYRVVKEKDGSA</sequence>
<keyword evidence="9 17" id="KW-1133">Transmembrane helix</keyword>
<comment type="pathway">
    <text evidence="2">Phospholipid metabolism; phosphatidylglycerol biosynthesis; phosphatidylglycerol from CDP-diacylglycerol: step 1/2.</text>
</comment>
<evidence type="ECO:0000313" key="18">
    <source>
        <dbReference type="EMBL" id="EED35858.1"/>
    </source>
</evidence>
<evidence type="ECO:0000256" key="5">
    <source>
        <dbReference type="ARBA" id="ARBA00014944"/>
    </source>
</evidence>
<evidence type="ECO:0000256" key="3">
    <source>
        <dbReference type="ARBA" id="ARBA00010441"/>
    </source>
</evidence>
<name>B8KYK0_9GAMM</name>
<dbReference type="InterPro" id="IPR000462">
    <property type="entry name" value="CDP-OH_P_trans"/>
</dbReference>
<dbReference type="Pfam" id="PF01066">
    <property type="entry name" value="CDP-OH_P_transf"/>
    <property type="match status" value="1"/>
</dbReference>
<evidence type="ECO:0000256" key="8">
    <source>
        <dbReference type="ARBA" id="ARBA00022692"/>
    </source>
</evidence>
<dbReference type="PANTHER" id="PTHR14269:SF62">
    <property type="entry name" value="CDP-DIACYLGLYCEROL--GLYCEROL-3-PHOSPHATE 3-PHOSPHATIDYLTRANSFERASE 1, CHLOROPLASTIC"/>
    <property type="match status" value="1"/>
</dbReference>
<dbReference type="InterPro" id="IPR004570">
    <property type="entry name" value="Phosphatidylglycerol_P_synth"/>
</dbReference>